<dbReference type="Pfam" id="PF00787">
    <property type="entry name" value="PX"/>
    <property type="match status" value="1"/>
</dbReference>
<feature type="compositionally biased region" description="Low complexity" evidence="3">
    <location>
        <begin position="162"/>
        <end position="226"/>
    </location>
</feature>
<dbReference type="OrthoDB" id="40902at2759"/>
<evidence type="ECO:0000259" key="4">
    <source>
        <dbReference type="PROSITE" id="PS50195"/>
    </source>
</evidence>
<dbReference type="GO" id="GO:0035091">
    <property type="term" value="F:phosphatidylinositol binding"/>
    <property type="evidence" value="ECO:0007669"/>
    <property type="project" value="InterPro"/>
</dbReference>
<accession>A0A485LLS1</accession>
<reference evidence="5" key="2">
    <citation type="submission" date="2019-06" db="EMBL/GenBank/DDBJ databases">
        <title>Genomics analysis of Aphanomyces spp. identifies a new class of oomycete effector associated with host adaptation.</title>
        <authorList>
            <person name="Gaulin E."/>
        </authorList>
    </citation>
    <scope>NUCLEOTIDE SEQUENCE</scope>
    <source>
        <strain evidence="5">CBS 578.67</strain>
    </source>
</reference>
<dbReference type="PANTHER" id="PTHR16320">
    <property type="entry name" value="SPHINGOMYELINASE FAMILY MEMBER"/>
    <property type="match status" value="1"/>
</dbReference>
<name>A0A485LLS1_9STRA</name>
<dbReference type="SUPFAM" id="SSF56219">
    <property type="entry name" value="DNase I-like"/>
    <property type="match status" value="1"/>
</dbReference>
<dbReference type="Gene3D" id="3.30.1520.10">
    <property type="entry name" value="Phox-like domain"/>
    <property type="match status" value="1"/>
</dbReference>
<dbReference type="GO" id="GO:0005576">
    <property type="term" value="C:extracellular region"/>
    <property type="evidence" value="ECO:0007669"/>
    <property type="project" value="InterPro"/>
</dbReference>
<dbReference type="AlphaFoldDB" id="A0A485LLS1"/>
<dbReference type="Gene3D" id="2.80.10.50">
    <property type="match status" value="1"/>
</dbReference>
<dbReference type="GO" id="GO:0004767">
    <property type="term" value="F:sphingomyelin phosphodiesterase activity"/>
    <property type="evidence" value="ECO:0007669"/>
    <property type="project" value="UniProtKB-EC"/>
</dbReference>
<dbReference type="InterPro" id="IPR001683">
    <property type="entry name" value="PX_dom"/>
</dbReference>
<keyword evidence="2" id="KW-0378">Hydrolase</keyword>
<dbReference type="EMBL" id="CAADRA010007230">
    <property type="protein sequence ID" value="VFT99459.1"/>
    <property type="molecule type" value="Genomic_DNA"/>
</dbReference>
<proteinExistence type="predicted"/>
<dbReference type="Proteomes" id="UP000332933">
    <property type="component" value="Unassembled WGS sequence"/>
</dbReference>
<dbReference type="PROSITE" id="PS50195">
    <property type="entry name" value="PX"/>
    <property type="match status" value="1"/>
</dbReference>
<dbReference type="InterPro" id="IPR036871">
    <property type="entry name" value="PX_dom_sf"/>
</dbReference>
<evidence type="ECO:0000256" key="3">
    <source>
        <dbReference type="SAM" id="MobiDB-lite"/>
    </source>
</evidence>
<organism evidence="6 7">
    <name type="scientific">Aphanomyces stellatus</name>
    <dbReference type="NCBI Taxonomy" id="120398"/>
    <lineage>
        <taxon>Eukaryota</taxon>
        <taxon>Sar</taxon>
        <taxon>Stramenopiles</taxon>
        <taxon>Oomycota</taxon>
        <taxon>Saprolegniomycetes</taxon>
        <taxon>Saprolegniales</taxon>
        <taxon>Verrucalvaceae</taxon>
        <taxon>Aphanomyces</taxon>
    </lineage>
</organism>
<evidence type="ECO:0000313" key="6">
    <source>
        <dbReference type="EMBL" id="VFT99459.1"/>
    </source>
</evidence>
<dbReference type="InterPro" id="IPR038772">
    <property type="entry name" value="Sph/SMPD2-like"/>
</dbReference>
<dbReference type="PANTHER" id="PTHR16320:SF23">
    <property type="entry name" value="SPHINGOMYELINASE C 1"/>
    <property type="match status" value="1"/>
</dbReference>
<sequence length="796" mass="87748">MVTEDPIKIEIEELDDFDVRPPSALSKMWSSSSSEIGVVGMRMVEIPSTWGYHNGYQVFYEVFVSFPDLHKEWTVRRTYPEFLDLHRLLLTSFHKKMLQRHILLPKPSRFEFGLSTESRYAQSAARLQDRLNSYLHRLLEIHDISSSLVFQRFFDLRESDLPTKPSSSSSSSTTGDPSSGTTTASSDSKASPLSPSSTESISSVDTTSMSSSHPPTSETSASSSSPYLMRRGSDWQLAHSLQLTDNLSSINHTDQDVVTLQTMHQSRTPAHVLPPESAVVKVTSNCSSLVLYGSTVSLRTCAGLRVGLTKRSAWSGSQKMAAVAAGGATMVLLSGPVGLTLAAIGSLGKHQLSKTYSLTVQPKEAVKYDQFLIESASKLSGAGRAVHYGDTVRLLNVSRHQYLKVASPVDSKRGYVSVTASASSATLFRWLSPLGYRGPIVCGSPACLQLAPSSETQWQDELLSVHKDYITTDGSPAVFHLVLHNHPCLANEDMSRTVARPLPKPVVVRCMVYNVWFLPPVASSLLNLSPFKPQRAHALPTVLPAHVDIIVFCEAFDAGAKIVLTTEMKRRGYLYETRNAGSKSHLKAFNSGLFAMSKYPLEQYDELLFGSHAVGDDKVADKGAIYVQMRKGGEVIHVVGTHMQAWESEAAVSCREKQLDMIARWVEAKKIPKRDAVLFAGDFNIDKCATPSNKEYEWMLSALKAKNPATIAGTPDHSFDPFTNILASKGKSSGGKLERLDYVMFGTEYRQPHTSWTEVLPLKVDEGHGWEDKALYDTAVRDLSDHYPVLSEFHFG</sequence>
<evidence type="ECO:0000313" key="5">
    <source>
        <dbReference type="EMBL" id="KAF0685264.1"/>
    </source>
</evidence>
<protein>
    <recommendedName>
        <fullName evidence="1">sphingomyelin phosphodiesterase</fullName>
        <ecNumber evidence="1">3.1.4.12</ecNumber>
    </recommendedName>
</protein>
<reference evidence="6 7" key="1">
    <citation type="submission" date="2019-03" db="EMBL/GenBank/DDBJ databases">
        <authorList>
            <person name="Gaulin E."/>
            <person name="Dumas B."/>
        </authorList>
    </citation>
    <scope>NUCLEOTIDE SEQUENCE [LARGE SCALE GENOMIC DNA]</scope>
    <source>
        <strain evidence="6">CBS 568.67</strain>
    </source>
</reference>
<dbReference type="SUPFAM" id="SSF64268">
    <property type="entry name" value="PX domain"/>
    <property type="match status" value="1"/>
</dbReference>
<dbReference type="InterPro" id="IPR017766">
    <property type="entry name" value="Sphingomyelinase/PLipase_C"/>
</dbReference>
<keyword evidence="7" id="KW-1185">Reference proteome</keyword>
<evidence type="ECO:0000313" key="7">
    <source>
        <dbReference type="Proteomes" id="UP000332933"/>
    </source>
</evidence>
<gene>
    <name evidence="6" type="primary">Aste57867_22808</name>
    <name evidence="5" type="ORF">As57867_022738</name>
    <name evidence="6" type="ORF">ASTE57867_22808</name>
</gene>
<dbReference type="CDD" id="cd06093">
    <property type="entry name" value="PX_domain"/>
    <property type="match status" value="1"/>
</dbReference>
<evidence type="ECO:0000256" key="2">
    <source>
        <dbReference type="ARBA" id="ARBA00022801"/>
    </source>
</evidence>
<feature type="region of interest" description="Disordered" evidence="3">
    <location>
        <begin position="161"/>
        <end position="226"/>
    </location>
</feature>
<dbReference type="CDD" id="cd09078">
    <property type="entry name" value="nSMase"/>
    <property type="match status" value="1"/>
</dbReference>
<dbReference type="EMBL" id="VJMH01007204">
    <property type="protein sequence ID" value="KAF0685264.1"/>
    <property type="molecule type" value="Genomic_DNA"/>
</dbReference>
<feature type="domain" description="PX" evidence="4">
    <location>
        <begin position="38"/>
        <end position="161"/>
    </location>
</feature>
<dbReference type="Gene3D" id="3.60.10.10">
    <property type="entry name" value="Endonuclease/exonuclease/phosphatase"/>
    <property type="match status" value="1"/>
</dbReference>
<dbReference type="InterPro" id="IPR036691">
    <property type="entry name" value="Endo/exonu/phosph_ase_sf"/>
</dbReference>
<evidence type="ECO:0000256" key="1">
    <source>
        <dbReference type="ARBA" id="ARBA00012369"/>
    </source>
</evidence>
<dbReference type="EC" id="3.1.4.12" evidence="1"/>